<keyword evidence="2" id="KW-0805">Transcription regulation</keyword>
<dbReference type="EMBL" id="JPWF01000021">
    <property type="protein sequence ID" value="RCK31292.1"/>
    <property type="molecule type" value="Genomic_DNA"/>
</dbReference>
<feature type="domain" description="HTH deoR-type" evidence="4">
    <location>
        <begin position="10"/>
        <end position="65"/>
    </location>
</feature>
<dbReference type="Gene3D" id="3.30.750.70">
    <property type="entry name" value="4-hydroxybutyrate coenzyme like domains"/>
    <property type="match status" value="1"/>
</dbReference>
<comment type="caution">
    <text evidence="5">The sequence shown here is derived from an EMBL/GenBank/DDBJ whole genome shotgun (WGS) entry which is preliminary data.</text>
</comment>
<dbReference type="InterPro" id="IPR014036">
    <property type="entry name" value="DeoR-like_C"/>
</dbReference>
<dbReference type="PROSITE" id="PS51000">
    <property type="entry name" value="HTH_DEOR_2"/>
    <property type="match status" value="1"/>
</dbReference>
<dbReference type="SUPFAM" id="SSF46785">
    <property type="entry name" value="Winged helix' DNA-binding domain"/>
    <property type="match status" value="1"/>
</dbReference>
<dbReference type="InterPro" id="IPR050313">
    <property type="entry name" value="Carb_Metab_HTH_regulators"/>
</dbReference>
<keyword evidence="1" id="KW-0678">Repressor</keyword>
<dbReference type="InterPro" id="IPR001034">
    <property type="entry name" value="DeoR_HTH"/>
</dbReference>
<dbReference type="OrthoDB" id="9814815at2"/>
<dbReference type="PANTHER" id="PTHR30363:SF4">
    <property type="entry name" value="GLYCEROL-3-PHOSPHATE REGULON REPRESSOR"/>
    <property type="match status" value="1"/>
</dbReference>
<evidence type="ECO:0000313" key="5">
    <source>
        <dbReference type="EMBL" id="RCK31292.1"/>
    </source>
</evidence>
<dbReference type="GO" id="GO:0003700">
    <property type="term" value="F:DNA-binding transcription factor activity"/>
    <property type="evidence" value="ECO:0007669"/>
    <property type="project" value="InterPro"/>
</dbReference>
<keyword evidence="3" id="KW-0804">Transcription</keyword>
<dbReference type="InterPro" id="IPR036388">
    <property type="entry name" value="WH-like_DNA-bd_sf"/>
</dbReference>
<evidence type="ECO:0000256" key="2">
    <source>
        <dbReference type="ARBA" id="ARBA00023015"/>
    </source>
</evidence>
<dbReference type="Gene3D" id="1.10.10.10">
    <property type="entry name" value="Winged helix-like DNA-binding domain superfamily/Winged helix DNA-binding domain"/>
    <property type="match status" value="1"/>
</dbReference>
<protein>
    <submittedName>
        <fullName evidence="5">DeoR family transcriptional regulator</fullName>
    </submittedName>
</protein>
<dbReference type="PRINTS" id="PR00037">
    <property type="entry name" value="HTHLACR"/>
</dbReference>
<evidence type="ECO:0000256" key="1">
    <source>
        <dbReference type="ARBA" id="ARBA00022491"/>
    </source>
</evidence>
<dbReference type="Pfam" id="PF08220">
    <property type="entry name" value="HTH_DeoR"/>
    <property type="match status" value="1"/>
</dbReference>
<evidence type="ECO:0000313" key="6">
    <source>
        <dbReference type="Proteomes" id="UP000253226"/>
    </source>
</evidence>
<dbReference type="InterPro" id="IPR037171">
    <property type="entry name" value="NagB/RpiA_transferase-like"/>
</dbReference>
<dbReference type="PANTHER" id="PTHR30363">
    <property type="entry name" value="HTH-TYPE TRANSCRIPTIONAL REGULATOR SRLR-RELATED"/>
    <property type="match status" value="1"/>
</dbReference>
<dbReference type="SMART" id="SM00420">
    <property type="entry name" value="HTH_DEOR"/>
    <property type="match status" value="1"/>
</dbReference>
<dbReference type="AlphaFoldDB" id="A0A367VYS8"/>
<dbReference type="SUPFAM" id="SSF100950">
    <property type="entry name" value="NagB/RpiA/CoA transferase-like"/>
    <property type="match status" value="1"/>
</dbReference>
<organism evidence="5 6">
    <name type="scientific">Thalassospira profundimaris</name>
    <dbReference type="NCBI Taxonomy" id="502049"/>
    <lineage>
        <taxon>Bacteria</taxon>
        <taxon>Pseudomonadati</taxon>
        <taxon>Pseudomonadota</taxon>
        <taxon>Alphaproteobacteria</taxon>
        <taxon>Rhodospirillales</taxon>
        <taxon>Thalassospiraceae</taxon>
        <taxon>Thalassospira</taxon>
    </lineage>
</organism>
<sequence>MSETPDPVPLDRRRDRIVALVKSCGFMAVEELARRFNVSVQTIRTDLRDLQEQGRVFRRHGLAGPAPDPDNAAYEKREVWNRSGKMAIAAKVAELIPEGCTIAIGTGTTAELAAQHLSSHRNLTVLTNNLHVVMTLQNAPNVTLRLAGGTVRTRDLDIIGADSADFFGGLRADYGIVSVGGMTDDGDLLDFNMDEVRARRALVGCCDHAILMIDEKKVGRKALCRDGHASDFQTVLLNSAPGDALQRALVKARSQIVVVQ</sequence>
<proteinExistence type="predicted"/>
<dbReference type="SMART" id="SM01134">
    <property type="entry name" value="DeoRC"/>
    <property type="match status" value="1"/>
</dbReference>
<dbReference type="Pfam" id="PF00455">
    <property type="entry name" value="DeoRC"/>
    <property type="match status" value="1"/>
</dbReference>
<evidence type="ECO:0000259" key="4">
    <source>
        <dbReference type="PROSITE" id="PS51000"/>
    </source>
</evidence>
<accession>A0A367VYS8</accession>
<dbReference type="Proteomes" id="UP000253226">
    <property type="component" value="Unassembled WGS sequence"/>
</dbReference>
<dbReference type="RefSeq" id="WP_114104244.1">
    <property type="nucleotide sequence ID" value="NZ_JPWF01000021.1"/>
</dbReference>
<reference evidence="5 6" key="1">
    <citation type="submission" date="2014-07" db="EMBL/GenBank/DDBJ databases">
        <title>Draft genome sequence of Thalassospira profundimaris 35.</title>
        <authorList>
            <person name="Lai Q."/>
            <person name="Shao Z."/>
        </authorList>
    </citation>
    <scope>NUCLEOTIDE SEQUENCE [LARGE SCALE GENOMIC DNA]</scope>
    <source>
        <strain evidence="5 6">35</strain>
    </source>
</reference>
<dbReference type="InterPro" id="IPR036390">
    <property type="entry name" value="WH_DNA-bd_sf"/>
</dbReference>
<gene>
    <name evidence="5" type="ORF">TH19_21270</name>
</gene>
<evidence type="ECO:0000256" key="3">
    <source>
        <dbReference type="ARBA" id="ARBA00023163"/>
    </source>
</evidence>
<name>A0A367VYS8_9PROT</name>